<accession>U4LH02</accession>
<dbReference type="AlphaFoldDB" id="U4LH02"/>
<feature type="domain" description="DUF7726" evidence="2">
    <location>
        <begin position="392"/>
        <end position="473"/>
    </location>
</feature>
<name>U4LH02_PYROM</name>
<dbReference type="eggNOG" id="ENOG502S33A">
    <property type="taxonomic scope" value="Eukaryota"/>
</dbReference>
<feature type="region of interest" description="Disordered" evidence="1">
    <location>
        <begin position="1"/>
        <end position="141"/>
    </location>
</feature>
<dbReference type="PANTHER" id="PTHR42339:SF1">
    <property type="entry name" value="HISTONE H1"/>
    <property type="match status" value="1"/>
</dbReference>
<sequence>MPPRKRITRSSAAPIPATSKASTNAGADPAGGRKPALREAAAPTAKVAGTLMGWLEKRPREPKEEPMEVEPKIAPVFKKAPASKKKMTEVKDAGSEKVPEVAKDGDGAEPVAPEPAEPQPQVQPAVALEAEKPVAVEQPETPPLTISVLDKSSKSEMPKVCKNVVLSAPGQTNTQYLQAYKLQSKIPVELLEGFEASLVATEAAKGASLTESSGPKHLHFDDLDPAIVQEALNDLQKNASTDKMTPSPSAELVDLEIANTATTSKAGEKRPYDTGVDKGPDSEDDSDAEMEKCPWNCNQIRTKIHAFLDNGEMKVTEFQKTIGANSNSYGRFMKLKGPWKGDSNNTFYGACKFFMKREKEGIEPAKKQKIGEAASPDISNITLDKEEEDEVEVYDTCDELRKKISAHLINTGVSKTSLCKAFAAQLHTRGNASIQIKQLNDFRGKKGADAGNTSSVFYGGYVYFEKLRIAEGKPKSAFRVQMEKEWGEHGGFNTTHSSSRGIWMSKDENVSMDKYGKLKFWKK</sequence>
<gene>
    <name evidence="3" type="ORF">PCON_10326</name>
</gene>
<protein>
    <recommendedName>
        <fullName evidence="2">DUF7726 domain-containing protein</fullName>
    </recommendedName>
</protein>
<feature type="compositionally biased region" description="Basic and acidic residues" evidence="1">
    <location>
        <begin position="266"/>
        <end position="281"/>
    </location>
</feature>
<dbReference type="Pfam" id="PF24852">
    <property type="entry name" value="DUF7726"/>
    <property type="match status" value="2"/>
</dbReference>
<dbReference type="PANTHER" id="PTHR42339">
    <property type="entry name" value="HISTONE H1"/>
    <property type="match status" value="1"/>
</dbReference>
<dbReference type="InterPro" id="IPR056143">
    <property type="entry name" value="DUF7726"/>
</dbReference>
<evidence type="ECO:0000313" key="4">
    <source>
        <dbReference type="Proteomes" id="UP000018144"/>
    </source>
</evidence>
<feature type="compositionally biased region" description="Basic and acidic residues" evidence="1">
    <location>
        <begin position="86"/>
        <end position="106"/>
    </location>
</feature>
<evidence type="ECO:0000313" key="3">
    <source>
        <dbReference type="EMBL" id="CCX31198.1"/>
    </source>
</evidence>
<reference evidence="3 4" key="1">
    <citation type="journal article" date="2013" name="PLoS Genet.">
        <title>The genome and development-dependent transcriptomes of Pyronema confluens: a window into fungal evolution.</title>
        <authorList>
            <person name="Traeger S."/>
            <person name="Altegoer F."/>
            <person name="Freitag M."/>
            <person name="Gabaldon T."/>
            <person name="Kempken F."/>
            <person name="Kumar A."/>
            <person name="Marcet-Houben M."/>
            <person name="Poggeler S."/>
            <person name="Stajich J.E."/>
            <person name="Nowrousian M."/>
        </authorList>
    </citation>
    <scope>NUCLEOTIDE SEQUENCE [LARGE SCALE GENOMIC DNA]</scope>
    <source>
        <strain evidence="4">CBS 100304</strain>
        <tissue evidence="3">Vegetative mycelium</tissue>
    </source>
</reference>
<feature type="region of interest" description="Disordered" evidence="1">
    <location>
        <begin position="264"/>
        <end position="290"/>
    </location>
</feature>
<dbReference type="EMBL" id="HF935557">
    <property type="protein sequence ID" value="CCX31198.1"/>
    <property type="molecule type" value="Genomic_DNA"/>
</dbReference>
<keyword evidence="4" id="KW-1185">Reference proteome</keyword>
<dbReference type="Proteomes" id="UP000018144">
    <property type="component" value="Unassembled WGS sequence"/>
</dbReference>
<feature type="domain" description="DUF7726" evidence="2">
    <location>
        <begin position="295"/>
        <end position="362"/>
    </location>
</feature>
<organism evidence="3 4">
    <name type="scientific">Pyronema omphalodes (strain CBS 100304)</name>
    <name type="common">Pyronema confluens</name>
    <dbReference type="NCBI Taxonomy" id="1076935"/>
    <lineage>
        <taxon>Eukaryota</taxon>
        <taxon>Fungi</taxon>
        <taxon>Dikarya</taxon>
        <taxon>Ascomycota</taxon>
        <taxon>Pezizomycotina</taxon>
        <taxon>Pezizomycetes</taxon>
        <taxon>Pezizales</taxon>
        <taxon>Pyronemataceae</taxon>
        <taxon>Pyronema</taxon>
    </lineage>
</organism>
<evidence type="ECO:0000259" key="2">
    <source>
        <dbReference type="Pfam" id="PF24852"/>
    </source>
</evidence>
<dbReference type="OrthoDB" id="2592504at2759"/>
<proteinExistence type="predicted"/>
<evidence type="ECO:0000256" key="1">
    <source>
        <dbReference type="SAM" id="MobiDB-lite"/>
    </source>
</evidence>
<feature type="compositionally biased region" description="Basic and acidic residues" evidence="1">
    <location>
        <begin position="55"/>
        <end position="71"/>
    </location>
</feature>